<gene>
    <name evidence="2" type="ORF">SAMN05192589_12917</name>
</gene>
<accession>A0A1G7FFM8</accession>
<feature type="domain" description="Antitoxin SocA-like Panacea" evidence="1">
    <location>
        <begin position="28"/>
        <end position="121"/>
    </location>
</feature>
<organism evidence="2 3">
    <name type="scientific">Paracidovorax valerianellae</name>
    <dbReference type="NCBI Taxonomy" id="187868"/>
    <lineage>
        <taxon>Bacteria</taxon>
        <taxon>Pseudomonadati</taxon>
        <taxon>Pseudomonadota</taxon>
        <taxon>Betaproteobacteria</taxon>
        <taxon>Burkholderiales</taxon>
        <taxon>Comamonadaceae</taxon>
        <taxon>Paracidovorax</taxon>
    </lineage>
</organism>
<dbReference type="STRING" id="187868.SAMN05192589_12917"/>
<protein>
    <submittedName>
        <fullName evidence="2">Uncharacterized phage-associated protein</fullName>
    </submittedName>
</protein>
<name>A0A1G7FFM8_9BURK</name>
<keyword evidence="3" id="KW-1185">Reference proteome</keyword>
<dbReference type="AlphaFoldDB" id="A0A1G7FFM8"/>
<dbReference type="RefSeq" id="WP_092746162.1">
    <property type="nucleotide sequence ID" value="NZ_FMZC01000029.1"/>
</dbReference>
<dbReference type="Proteomes" id="UP000198781">
    <property type="component" value="Unassembled WGS sequence"/>
</dbReference>
<evidence type="ECO:0000313" key="3">
    <source>
        <dbReference type="Proteomes" id="UP000198781"/>
    </source>
</evidence>
<proteinExistence type="predicted"/>
<evidence type="ECO:0000259" key="1">
    <source>
        <dbReference type="Pfam" id="PF13274"/>
    </source>
</evidence>
<evidence type="ECO:0000313" key="2">
    <source>
        <dbReference type="EMBL" id="SDE74687.1"/>
    </source>
</evidence>
<dbReference type="InterPro" id="IPR025272">
    <property type="entry name" value="SocA_Panacea"/>
</dbReference>
<dbReference type="Pfam" id="PF13274">
    <property type="entry name" value="SocA_Panacea"/>
    <property type="match status" value="1"/>
</dbReference>
<dbReference type="EMBL" id="FMZC01000029">
    <property type="protein sequence ID" value="SDE74687.1"/>
    <property type="molecule type" value="Genomic_DNA"/>
</dbReference>
<dbReference type="OrthoDB" id="9799173at2"/>
<sequence length="159" mass="17834">MTYSAAAVANVFLQLARDEGKNLTNMKVQKLVYFAHGVHLAGYDTPLVHDHPRAWTFGPVIPPLYEELRKYGSETVTEDLRATDTVDSPSAQKAIAATWKAYKDYTAAQLSRISHIKGGPWDLVWNDPDGRGRFEVIPDPLIKDYYLNRVEKKQATATA</sequence>
<reference evidence="2 3" key="1">
    <citation type="submission" date="2016-10" db="EMBL/GenBank/DDBJ databases">
        <authorList>
            <person name="de Groot N.N."/>
        </authorList>
    </citation>
    <scope>NUCLEOTIDE SEQUENCE [LARGE SCALE GENOMIC DNA]</scope>
    <source>
        <strain evidence="2 3">DSM 16619</strain>
    </source>
</reference>